<dbReference type="SUPFAM" id="SSF51735">
    <property type="entry name" value="NAD(P)-binding Rossmann-fold domains"/>
    <property type="match status" value="1"/>
</dbReference>
<evidence type="ECO:0000313" key="4">
    <source>
        <dbReference type="Proteomes" id="UP000199361"/>
    </source>
</evidence>
<evidence type="ECO:0000256" key="2">
    <source>
        <dbReference type="RuleBase" id="RU000363"/>
    </source>
</evidence>
<dbReference type="InterPro" id="IPR020904">
    <property type="entry name" value="Sc_DH/Rdtase_CS"/>
</dbReference>
<comment type="similarity">
    <text evidence="1 2">Belongs to the short-chain dehydrogenases/reductases (SDR) family.</text>
</comment>
<dbReference type="Gene3D" id="3.40.50.720">
    <property type="entry name" value="NAD(P)-binding Rossmann-like Domain"/>
    <property type="match status" value="1"/>
</dbReference>
<dbReference type="PANTHER" id="PTHR42760:SF40">
    <property type="entry name" value="3-OXOACYL-[ACYL-CARRIER-PROTEIN] REDUCTASE, CHLOROPLASTIC"/>
    <property type="match status" value="1"/>
</dbReference>
<dbReference type="OrthoDB" id="3403528at2"/>
<dbReference type="PANTHER" id="PTHR42760">
    <property type="entry name" value="SHORT-CHAIN DEHYDROGENASES/REDUCTASES FAMILY MEMBER"/>
    <property type="match status" value="1"/>
</dbReference>
<evidence type="ECO:0000313" key="3">
    <source>
        <dbReference type="EMBL" id="SES93249.1"/>
    </source>
</evidence>
<dbReference type="GO" id="GO:0016616">
    <property type="term" value="F:oxidoreductase activity, acting on the CH-OH group of donors, NAD or NADP as acceptor"/>
    <property type="evidence" value="ECO:0007669"/>
    <property type="project" value="TreeGrafter"/>
</dbReference>
<dbReference type="PROSITE" id="PS00061">
    <property type="entry name" value="ADH_SHORT"/>
    <property type="match status" value="1"/>
</dbReference>
<accession>A0A1I0AG35</accession>
<dbReference type="InterPro" id="IPR002347">
    <property type="entry name" value="SDR_fam"/>
</dbReference>
<dbReference type="PRINTS" id="PR00081">
    <property type="entry name" value="GDHRDH"/>
</dbReference>
<dbReference type="Proteomes" id="UP000199361">
    <property type="component" value="Unassembled WGS sequence"/>
</dbReference>
<dbReference type="AlphaFoldDB" id="A0A1I0AG35"/>
<keyword evidence="4" id="KW-1185">Reference proteome</keyword>
<dbReference type="Pfam" id="PF00106">
    <property type="entry name" value="adh_short"/>
    <property type="match status" value="1"/>
</dbReference>
<dbReference type="RefSeq" id="WP_091076846.1">
    <property type="nucleotide sequence ID" value="NZ_FOHX01000001.1"/>
</dbReference>
<name>A0A1I0AG35_9ACTN</name>
<dbReference type="PRINTS" id="PR00080">
    <property type="entry name" value="SDRFAMILY"/>
</dbReference>
<dbReference type="CDD" id="cd05233">
    <property type="entry name" value="SDR_c"/>
    <property type="match status" value="1"/>
</dbReference>
<proteinExistence type="inferred from homology"/>
<dbReference type="STRING" id="568860.SAMN05421811_101787"/>
<protein>
    <submittedName>
        <fullName evidence="3">Short chain dehydrogenase</fullName>
    </submittedName>
</protein>
<gene>
    <name evidence="3" type="ORF">SAMN05421811_101787</name>
</gene>
<organism evidence="3 4">
    <name type="scientific">Nonomuraea wenchangensis</name>
    <dbReference type="NCBI Taxonomy" id="568860"/>
    <lineage>
        <taxon>Bacteria</taxon>
        <taxon>Bacillati</taxon>
        <taxon>Actinomycetota</taxon>
        <taxon>Actinomycetes</taxon>
        <taxon>Streptosporangiales</taxon>
        <taxon>Streptosporangiaceae</taxon>
        <taxon>Nonomuraea</taxon>
    </lineage>
</organism>
<dbReference type="EMBL" id="FOHX01000001">
    <property type="protein sequence ID" value="SES93249.1"/>
    <property type="molecule type" value="Genomic_DNA"/>
</dbReference>
<dbReference type="GO" id="GO:0030497">
    <property type="term" value="P:fatty acid elongation"/>
    <property type="evidence" value="ECO:0007669"/>
    <property type="project" value="TreeGrafter"/>
</dbReference>
<sequence length="277" mass="27162">MGGGLLDGRCVVVTGAGRGLGRAYALACAAHGAAVVVNDVDGAAAHAVAEEIAAAGGHAVAEPGSAGSWEVAARLAGTAELEFGRLDGLVANAGITHHGPPWEEDEARLRRITEVNVLGVQFAAVHAMRAMVRRGGGGSIVTVVSGARFGLPGMSAYGATKGAVAAMTAGWARDCASAGIRVNAVSPLAETGMAALDTRPDRPALGAPGDVAPVVVALLSDATRGVTGRIVRFDGAELGVYAPEVLAPVTGWAAGDPAASIAAALARLGGAAAAGPD</sequence>
<reference evidence="3 4" key="1">
    <citation type="submission" date="2016-10" db="EMBL/GenBank/DDBJ databases">
        <authorList>
            <person name="de Groot N.N."/>
        </authorList>
    </citation>
    <scope>NUCLEOTIDE SEQUENCE [LARGE SCALE GENOMIC DNA]</scope>
    <source>
        <strain evidence="3 4">CGMCC 4.5598</strain>
    </source>
</reference>
<dbReference type="InterPro" id="IPR036291">
    <property type="entry name" value="NAD(P)-bd_dom_sf"/>
</dbReference>
<evidence type="ECO:0000256" key="1">
    <source>
        <dbReference type="ARBA" id="ARBA00006484"/>
    </source>
</evidence>